<dbReference type="AlphaFoldDB" id="A0A0B5QVE3"/>
<dbReference type="Gene3D" id="3.40.190.10">
    <property type="entry name" value="Periplasmic binding protein-like II"/>
    <property type="match status" value="2"/>
</dbReference>
<keyword evidence="4" id="KW-1133">Transmembrane helix</keyword>
<evidence type="ECO:0000256" key="2">
    <source>
        <dbReference type="ARBA" id="ARBA00022448"/>
    </source>
</evidence>
<comment type="similarity">
    <text evidence="1">Belongs to the bacterial solute-binding protein 1 family.</text>
</comment>
<gene>
    <name evidence="5" type="ORF">LF65_04379</name>
</gene>
<dbReference type="InterPro" id="IPR006059">
    <property type="entry name" value="SBP"/>
</dbReference>
<proteinExistence type="inferred from homology"/>
<dbReference type="STRING" id="1520.LF65_04379"/>
<keyword evidence="4" id="KW-0812">Transmembrane</keyword>
<name>A0A0B5QVE3_CLOBE</name>
<reference evidence="6" key="1">
    <citation type="submission" date="2014-12" db="EMBL/GenBank/DDBJ databases">
        <title>Genome sequence of Clostridium beijerinckii strain 59B.</title>
        <authorList>
            <person name="Little G.T."/>
            <person name="Minton N.P."/>
        </authorList>
    </citation>
    <scope>NUCLEOTIDE SEQUENCE [LARGE SCALE GENOMIC DNA]</scope>
    <source>
        <strain evidence="6">59B</strain>
    </source>
</reference>
<evidence type="ECO:0000256" key="4">
    <source>
        <dbReference type="SAM" id="Phobius"/>
    </source>
</evidence>
<evidence type="ECO:0000256" key="1">
    <source>
        <dbReference type="ARBA" id="ARBA00008520"/>
    </source>
</evidence>
<dbReference type="InterPro" id="IPR050490">
    <property type="entry name" value="Bact_solute-bd_prot1"/>
</dbReference>
<dbReference type="PROSITE" id="PS51257">
    <property type="entry name" value="PROKAR_LIPOPROTEIN"/>
    <property type="match status" value="1"/>
</dbReference>
<evidence type="ECO:0000313" key="6">
    <source>
        <dbReference type="Proteomes" id="UP000031866"/>
    </source>
</evidence>
<keyword evidence="3" id="KW-0732">Signal</keyword>
<evidence type="ECO:0000313" key="5">
    <source>
        <dbReference type="EMBL" id="AJH00919.1"/>
    </source>
</evidence>
<dbReference type="PANTHER" id="PTHR43649:SF34">
    <property type="entry name" value="ABC TRANSPORTER PERIPLASMIC-BINDING PROTEIN YCJN-RELATED"/>
    <property type="match status" value="1"/>
</dbReference>
<dbReference type="SUPFAM" id="SSF53850">
    <property type="entry name" value="Periplasmic binding protein-like II"/>
    <property type="match status" value="1"/>
</dbReference>
<accession>A0A0B5QVE3</accession>
<dbReference type="RefSeq" id="WP_041898931.1">
    <property type="nucleotide sequence ID" value="NZ_CP010086.2"/>
</dbReference>
<feature type="transmembrane region" description="Helical" evidence="4">
    <location>
        <begin position="7"/>
        <end position="25"/>
    </location>
</feature>
<dbReference type="Proteomes" id="UP000031866">
    <property type="component" value="Chromosome"/>
</dbReference>
<dbReference type="CDD" id="cd13585">
    <property type="entry name" value="PBP2_TMBP_like"/>
    <property type="match status" value="1"/>
</dbReference>
<keyword evidence="2" id="KW-0813">Transport</keyword>
<dbReference type="Pfam" id="PF01547">
    <property type="entry name" value="SBP_bac_1"/>
    <property type="match status" value="1"/>
</dbReference>
<protein>
    <submittedName>
        <fullName evidence="5">ABC transporter substrate-binding protein</fullName>
    </submittedName>
</protein>
<organism evidence="5 6">
    <name type="scientific">Clostridium beijerinckii</name>
    <name type="common">Clostridium MP</name>
    <dbReference type="NCBI Taxonomy" id="1520"/>
    <lineage>
        <taxon>Bacteria</taxon>
        <taxon>Bacillati</taxon>
        <taxon>Bacillota</taxon>
        <taxon>Clostridia</taxon>
        <taxon>Eubacteriales</taxon>
        <taxon>Clostridiaceae</taxon>
        <taxon>Clostridium</taxon>
    </lineage>
</organism>
<dbReference type="PANTHER" id="PTHR43649">
    <property type="entry name" value="ARABINOSE-BINDING PROTEIN-RELATED"/>
    <property type="match status" value="1"/>
</dbReference>
<dbReference type="EMBL" id="CP010086">
    <property type="protein sequence ID" value="AJH00919.1"/>
    <property type="molecule type" value="Genomic_DNA"/>
</dbReference>
<keyword evidence="4" id="KW-0472">Membrane</keyword>
<sequence length="448" mass="50153">MSRKKNNVLIYFMVLIMVFFVLVMGCENQSSEINISNNEKSEDKHITVLIEAGSPAFTVAKNTAEEFKKRTGYEVKIETAPYIDVFDKLRSAVASGSGEYDVATIDILWFPSLVKGMISIDDIATDEIKNDLLPKTLEGGKYKEKLYGLPAWTDCKILFYRKDLFEDSKEKESFKKIYGYDLNPPKNWKEYRDIAKFFTRDTNNDGKVDIYGTSVFGENNGDSVCSWLDYSVQAGAKPVVVDEKGEVLINKEPYVEALQFISDILNKDKSAPPEALEMSSAETAEMFWNGKLAMMLAWGHFYVPSNDPQKSNVAGKVGTAPMIAGDAGVGSIPGPWYQIIPSSSKNQDIAKRYLLFLYEKNSLYMDEFGVAARKSVFEEYSKKTGYEHLKSISDSLSGAQSQNRPAVAEWTQIESEALVPAIQQVLIGNKSPKEALDWAAKQVKAMLQ</sequence>
<dbReference type="OrthoDB" id="9770625at2"/>
<evidence type="ECO:0000256" key="3">
    <source>
        <dbReference type="ARBA" id="ARBA00022729"/>
    </source>
</evidence>
<dbReference type="KEGG" id="cbei:LF65_04379"/>